<dbReference type="InterPro" id="IPR007842">
    <property type="entry name" value="HEPN_dom"/>
</dbReference>
<dbReference type="Pfam" id="PF05168">
    <property type="entry name" value="HEPN"/>
    <property type="match status" value="1"/>
</dbReference>
<feature type="coiled-coil region" evidence="1">
    <location>
        <begin position="154"/>
        <end position="181"/>
    </location>
</feature>
<comment type="caution">
    <text evidence="3">The sequence shown here is derived from an EMBL/GenBank/DDBJ whole genome shotgun (WGS) entry which is preliminary data.</text>
</comment>
<organism evidence="3 4">
    <name type="scientific">Anabaenopsis arnoldii</name>
    <dbReference type="NCBI Taxonomy" id="2152938"/>
    <lineage>
        <taxon>Bacteria</taxon>
        <taxon>Bacillati</taxon>
        <taxon>Cyanobacteriota</taxon>
        <taxon>Cyanophyceae</taxon>
        <taxon>Nostocales</taxon>
        <taxon>Nodulariaceae</taxon>
        <taxon>Anabaenopsis</taxon>
    </lineage>
</organism>
<accession>A0ABT5AS02</accession>
<name>A0ABT5AS02_9CYAN</name>
<keyword evidence="4" id="KW-1185">Reference proteome</keyword>
<dbReference type="Gene3D" id="1.20.120.330">
    <property type="entry name" value="Nucleotidyltransferases domain 2"/>
    <property type="match status" value="1"/>
</dbReference>
<evidence type="ECO:0000313" key="3">
    <source>
        <dbReference type="EMBL" id="MDB9539664.1"/>
    </source>
</evidence>
<keyword evidence="1" id="KW-0175">Coiled coil</keyword>
<dbReference type="EMBL" id="JAQMUH010000094">
    <property type="protein sequence ID" value="MDB9539664.1"/>
    <property type="molecule type" value="Genomic_DNA"/>
</dbReference>
<sequence>MLNGKLYHILIKLDYEYDKQKMLHKLKELIDDMNQVEKDSLAENNLDFIYEEFKKGVSFYTKINFLQTNIEERRIDDEIVQLLAAGIFDINISLSAFKNPFYLDYQPIMFHAHQASEKFLKSLYAQHKLHEIKSSCQTVDTYVKNKNIGHNIISAELIAQLEVAESNIIQIQDQIEDLHREVPNMTNIRYKDSGKTIENAIKCIDLMIEICGYVAESFVNIIRVKTVQL</sequence>
<reference evidence="3 4" key="1">
    <citation type="submission" date="2023-01" db="EMBL/GenBank/DDBJ databases">
        <title>Genomes from the Australian National Cyanobacteria Reference Collection.</title>
        <authorList>
            <person name="Willis A."/>
            <person name="Lee E.M.F."/>
        </authorList>
    </citation>
    <scope>NUCLEOTIDE SEQUENCE [LARGE SCALE GENOMIC DNA]</scope>
    <source>
        <strain evidence="3 4">CS-1033</strain>
    </source>
</reference>
<dbReference type="Proteomes" id="UP001212499">
    <property type="component" value="Unassembled WGS sequence"/>
</dbReference>
<evidence type="ECO:0000259" key="2">
    <source>
        <dbReference type="Pfam" id="PF05168"/>
    </source>
</evidence>
<feature type="domain" description="HEPN" evidence="2">
    <location>
        <begin position="104"/>
        <end position="214"/>
    </location>
</feature>
<dbReference type="RefSeq" id="WP_271732610.1">
    <property type="nucleotide sequence ID" value="NZ_JANQDP010000096.1"/>
</dbReference>
<gene>
    <name evidence="3" type="ORF">PN457_08340</name>
</gene>
<proteinExistence type="predicted"/>
<evidence type="ECO:0000313" key="4">
    <source>
        <dbReference type="Proteomes" id="UP001212499"/>
    </source>
</evidence>
<evidence type="ECO:0000256" key="1">
    <source>
        <dbReference type="SAM" id="Coils"/>
    </source>
</evidence>
<protein>
    <recommendedName>
        <fullName evidence="2">HEPN domain-containing protein</fullName>
    </recommendedName>
</protein>